<keyword evidence="12" id="KW-0812">Transmembrane</keyword>
<keyword evidence="5" id="KW-0862">Zinc</keyword>
<keyword evidence="8" id="KW-0804">Transcription</keyword>
<feature type="compositionally biased region" description="Low complexity" evidence="11">
    <location>
        <begin position="203"/>
        <end position="213"/>
    </location>
</feature>
<keyword evidence="9" id="KW-0539">Nucleus</keyword>
<dbReference type="FunFam" id="3.30.160.60:FF:000310">
    <property type="entry name" value="GLIS family zinc finger 2"/>
    <property type="match status" value="1"/>
</dbReference>
<gene>
    <name evidence="14" type="ORF">FSP39_001963</name>
</gene>
<keyword evidence="2" id="KW-0479">Metal-binding</keyword>
<dbReference type="PANTHER" id="PTHR23235">
    <property type="entry name" value="KRUEPPEL-LIKE TRANSCRIPTION FACTOR"/>
    <property type="match status" value="1"/>
</dbReference>
<dbReference type="PROSITE" id="PS50157">
    <property type="entry name" value="ZINC_FINGER_C2H2_2"/>
    <property type="match status" value="4"/>
</dbReference>
<feature type="domain" description="C2H2-type" evidence="13">
    <location>
        <begin position="305"/>
        <end position="332"/>
    </location>
</feature>
<evidence type="ECO:0000256" key="3">
    <source>
        <dbReference type="ARBA" id="ARBA00022737"/>
    </source>
</evidence>
<sequence length="537" mass="60347">MYADSETYTPNSVSYEDMWRGSPDLKHHLPDDPRSPLELNVNSYPVTTIEFEPVPNVFTFSPCGPPYKEFAVFKDKAPQDIADALLTLKKHAVVRPGLSGSLSPISPTMHLSQSPGSSSVGHGHNGQTLSYTVNHNTPIHPNMYGPQQSNGQYGMQQFPGDPTQGNMFPSMSVNVSMSMNVGMPHGINNNQYNPIHHHHHHQQWGSGQQQPPQRNLSPQYQHTQFIPPPMSPQYNCQSSPYGPSYSITSDIRPFQPPEAHNIFYRSSDNYKDPTRFCTVSHWKRSRYFANRHVHTNIPCEGNKVNLCRICGKTYARPSTLKTHLRTHSGEKPYKCSTCSKSFSQAANLTAHIRTHSGEKPFRCPVCDRRFSQSSSVTTHMRTHSGERPYRCRLCKKAFSDSSTLTKHLRIHSGEKPYQYSPEPEECDCECDYFDMIISASESNLTQAAANLTKEEKVHLIEDKLESTKKALQVNSTATTSSKIKKISAKDDRPSSARLGYLGIALLVAVPSFLIILDLMSLSTHLAFLRRNLNLRAK</sequence>
<dbReference type="EMBL" id="VSWD01000008">
    <property type="protein sequence ID" value="KAK3094458.1"/>
    <property type="molecule type" value="Genomic_DNA"/>
</dbReference>
<feature type="region of interest" description="Disordered" evidence="11">
    <location>
        <begin position="193"/>
        <end position="221"/>
    </location>
</feature>
<proteinExistence type="predicted"/>
<evidence type="ECO:0000256" key="4">
    <source>
        <dbReference type="ARBA" id="ARBA00022771"/>
    </source>
</evidence>
<evidence type="ECO:0000313" key="14">
    <source>
        <dbReference type="EMBL" id="KAK3094458.1"/>
    </source>
</evidence>
<keyword evidence="4 10" id="KW-0863">Zinc-finger</keyword>
<comment type="subcellular location">
    <subcellularLocation>
        <location evidence="1">Nucleus</location>
    </subcellularLocation>
</comment>
<evidence type="ECO:0000256" key="7">
    <source>
        <dbReference type="ARBA" id="ARBA00023125"/>
    </source>
</evidence>
<dbReference type="InterPro" id="IPR013087">
    <property type="entry name" value="Znf_C2H2_type"/>
</dbReference>
<comment type="caution">
    <text evidence="14">The sequence shown here is derived from an EMBL/GenBank/DDBJ whole genome shotgun (WGS) entry which is preliminary data.</text>
</comment>
<dbReference type="GO" id="GO:0005634">
    <property type="term" value="C:nucleus"/>
    <property type="evidence" value="ECO:0007669"/>
    <property type="project" value="UniProtKB-SubCell"/>
</dbReference>
<dbReference type="Pfam" id="PF00096">
    <property type="entry name" value="zf-C2H2"/>
    <property type="match status" value="4"/>
</dbReference>
<keyword evidence="7" id="KW-0238">DNA-binding</keyword>
<dbReference type="FunFam" id="3.30.160.60:FF:000875">
    <property type="entry name" value="zinc finger protein 236 isoform X7"/>
    <property type="match status" value="1"/>
</dbReference>
<dbReference type="GO" id="GO:0008270">
    <property type="term" value="F:zinc ion binding"/>
    <property type="evidence" value="ECO:0007669"/>
    <property type="project" value="UniProtKB-KW"/>
</dbReference>
<dbReference type="SUPFAM" id="SSF57667">
    <property type="entry name" value="beta-beta-alpha zinc fingers"/>
    <property type="match status" value="3"/>
</dbReference>
<dbReference type="PROSITE" id="PS00028">
    <property type="entry name" value="ZINC_FINGER_C2H2_1"/>
    <property type="match status" value="4"/>
</dbReference>
<evidence type="ECO:0000256" key="12">
    <source>
        <dbReference type="SAM" id="Phobius"/>
    </source>
</evidence>
<feature type="domain" description="C2H2-type" evidence="13">
    <location>
        <begin position="333"/>
        <end position="360"/>
    </location>
</feature>
<evidence type="ECO:0000256" key="5">
    <source>
        <dbReference type="ARBA" id="ARBA00022833"/>
    </source>
</evidence>
<dbReference type="Proteomes" id="UP001186944">
    <property type="component" value="Unassembled WGS sequence"/>
</dbReference>
<dbReference type="PANTHER" id="PTHR23235:SF120">
    <property type="entry name" value="KRUPPEL-LIKE FACTOR 15"/>
    <property type="match status" value="1"/>
</dbReference>
<keyword evidence="15" id="KW-1185">Reference proteome</keyword>
<dbReference type="SMART" id="SM00355">
    <property type="entry name" value="ZnF_C2H2"/>
    <property type="match status" value="4"/>
</dbReference>
<accession>A0AA89C0C5</accession>
<organism evidence="14 15">
    <name type="scientific">Pinctada imbricata</name>
    <name type="common">Atlantic pearl-oyster</name>
    <name type="synonym">Pinctada martensii</name>
    <dbReference type="NCBI Taxonomy" id="66713"/>
    <lineage>
        <taxon>Eukaryota</taxon>
        <taxon>Metazoa</taxon>
        <taxon>Spiralia</taxon>
        <taxon>Lophotrochozoa</taxon>
        <taxon>Mollusca</taxon>
        <taxon>Bivalvia</taxon>
        <taxon>Autobranchia</taxon>
        <taxon>Pteriomorphia</taxon>
        <taxon>Pterioida</taxon>
        <taxon>Pterioidea</taxon>
        <taxon>Pteriidae</taxon>
        <taxon>Pinctada</taxon>
    </lineage>
</organism>
<keyword evidence="6" id="KW-0805">Transcription regulation</keyword>
<dbReference type="FunFam" id="3.30.160.60:FF:002343">
    <property type="entry name" value="Zinc finger protein 33A"/>
    <property type="match status" value="1"/>
</dbReference>
<evidence type="ECO:0000256" key="8">
    <source>
        <dbReference type="ARBA" id="ARBA00023163"/>
    </source>
</evidence>
<evidence type="ECO:0000259" key="13">
    <source>
        <dbReference type="PROSITE" id="PS50157"/>
    </source>
</evidence>
<evidence type="ECO:0000256" key="2">
    <source>
        <dbReference type="ARBA" id="ARBA00022723"/>
    </source>
</evidence>
<evidence type="ECO:0000256" key="10">
    <source>
        <dbReference type="PROSITE-ProRule" id="PRU00042"/>
    </source>
</evidence>
<name>A0AA89C0C5_PINIB</name>
<reference evidence="14" key="1">
    <citation type="submission" date="2019-08" db="EMBL/GenBank/DDBJ databases">
        <title>The improved chromosome-level genome for the pearl oyster Pinctada fucata martensii using PacBio sequencing and Hi-C.</title>
        <authorList>
            <person name="Zheng Z."/>
        </authorList>
    </citation>
    <scope>NUCLEOTIDE SEQUENCE</scope>
    <source>
        <strain evidence="14">ZZ-2019</strain>
        <tissue evidence="14">Adductor muscle</tissue>
    </source>
</reference>
<evidence type="ECO:0000256" key="9">
    <source>
        <dbReference type="ARBA" id="ARBA00023242"/>
    </source>
</evidence>
<dbReference type="AlphaFoldDB" id="A0AA89C0C5"/>
<evidence type="ECO:0000256" key="11">
    <source>
        <dbReference type="SAM" id="MobiDB-lite"/>
    </source>
</evidence>
<dbReference type="GO" id="GO:0000981">
    <property type="term" value="F:DNA-binding transcription factor activity, RNA polymerase II-specific"/>
    <property type="evidence" value="ECO:0007669"/>
    <property type="project" value="TreeGrafter"/>
</dbReference>
<feature type="domain" description="C2H2-type" evidence="13">
    <location>
        <begin position="389"/>
        <end position="416"/>
    </location>
</feature>
<dbReference type="Gene3D" id="3.30.160.60">
    <property type="entry name" value="Classic Zinc Finger"/>
    <property type="match status" value="4"/>
</dbReference>
<evidence type="ECO:0000313" key="15">
    <source>
        <dbReference type="Proteomes" id="UP001186944"/>
    </source>
</evidence>
<dbReference type="FunFam" id="3.30.160.60:FF:000096">
    <property type="entry name" value="Zinc finger and BTB domain-containing protein 18 isoform 1"/>
    <property type="match status" value="1"/>
</dbReference>
<feature type="transmembrane region" description="Helical" evidence="12">
    <location>
        <begin position="498"/>
        <end position="528"/>
    </location>
</feature>
<keyword evidence="12" id="KW-0472">Membrane</keyword>
<protein>
    <recommendedName>
        <fullName evidence="13">C2H2-type domain-containing protein</fullName>
    </recommendedName>
</protein>
<evidence type="ECO:0000256" key="6">
    <source>
        <dbReference type="ARBA" id="ARBA00023015"/>
    </source>
</evidence>
<dbReference type="GO" id="GO:0000978">
    <property type="term" value="F:RNA polymerase II cis-regulatory region sequence-specific DNA binding"/>
    <property type="evidence" value="ECO:0007669"/>
    <property type="project" value="TreeGrafter"/>
</dbReference>
<evidence type="ECO:0000256" key="1">
    <source>
        <dbReference type="ARBA" id="ARBA00004123"/>
    </source>
</evidence>
<keyword evidence="12" id="KW-1133">Transmembrane helix</keyword>
<keyword evidence="3" id="KW-0677">Repeat</keyword>
<feature type="domain" description="C2H2-type" evidence="13">
    <location>
        <begin position="361"/>
        <end position="388"/>
    </location>
</feature>
<dbReference type="InterPro" id="IPR036236">
    <property type="entry name" value="Znf_C2H2_sf"/>
</dbReference>